<comment type="pathway">
    <text evidence="1">Protein modification; protein glycosylation.</text>
</comment>
<feature type="repeat" description="TPR" evidence="8">
    <location>
        <begin position="203"/>
        <end position="236"/>
    </location>
</feature>
<dbReference type="SUPFAM" id="SSF53756">
    <property type="entry name" value="UDP-Glycosyltransferase/glycogen phosphorylase"/>
    <property type="match status" value="1"/>
</dbReference>
<dbReference type="InterPro" id="IPR019734">
    <property type="entry name" value="TPR_rpt"/>
</dbReference>
<keyword evidence="4" id="KW-0328">Glycosyltransferase</keyword>
<keyword evidence="7 8" id="KW-0802">TPR repeat</keyword>
<evidence type="ECO:0000256" key="8">
    <source>
        <dbReference type="PROSITE-ProRule" id="PRU00339"/>
    </source>
</evidence>
<dbReference type="Pfam" id="PF14559">
    <property type="entry name" value="TPR_19"/>
    <property type="match status" value="1"/>
</dbReference>
<evidence type="ECO:0000313" key="11">
    <source>
        <dbReference type="Proteomes" id="UP000189670"/>
    </source>
</evidence>
<feature type="repeat" description="TPR" evidence="8">
    <location>
        <begin position="33"/>
        <end position="66"/>
    </location>
</feature>
<evidence type="ECO:0000313" key="10">
    <source>
        <dbReference type="EMBL" id="ETR72647.1"/>
    </source>
</evidence>
<name>A0A1V1PCN3_9BACT</name>
<feature type="repeat" description="TPR" evidence="8">
    <location>
        <begin position="67"/>
        <end position="100"/>
    </location>
</feature>
<dbReference type="Gene3D" id="1.25.40.10">
    <property type="entry name" value="Tetratricopeptide repeat domain"/>
    <property type="match status" value="3"/>
</dbReference>
<evidence type="ECO:0000256" key="4">
    <source>
        <dbReference type="ARBA" id="ARBA00022676"/>
    </source>
</evidence>
<evidence type="ECO:0000256" key="1">
    <source>
        <dbReference type="ARBA" id="ARBA00004922"/>
    </source>
</evidence>
<organism evidence="10 11">
    <name type="scientific">Candidatus Magnetoglobus multicellularis str. Araruama</name>
    <dbReference type="NCBI Taxonomy" id="890399"/>
    <lineage>
        <taxon>Bacteria</taxon>
        <taxon>Pseudomonadati</taxon>
        <taxon>Thermodesulfobacteriota</taxon>
        <taxon>Desulfobacteria</taxon>
        <taxon>Desulfobacterales</taxon>
        <taxon>Desulfobacteraceae</taxon>
        <taxon>Candidatus Magnetoglobus</taxon>
    </lineage>
</organism>
<evidence type="ECO:0000256" key="6">
    <source>
        <dbReference type="ARBA" id="ARBA00022737"/>
    </source>
</evidence>
<dbReference type="EMBL" id="ATBP01000126">
    <property type="protein sequence ID" value="ETR72647.1"/>
    <property type="molecule type" value="Genomic_DNA"/>
</dbReference>
<reference evidence="11" key="1">
    <citation type="submission" date="2012-11" db="EMBL/GenBank/DDBJ databases">
        <authorList>
            <person name="Lucero-Rivera Y.E."/>
            <person name="Tovar-Ramirez D."/>
        </authorList>
    </citation>
    <scope>NUCLEOTIDE SEQUENCE [LARGE SCALE GENOMIC DNA]</scope>
    <source>
        <strain evidence="11">Araruama</strain>
    </source>
</reference>
<dbReference type="UniPathway" id="UPA00378"/>
<dbReference type="PANTHER" id="PTHR44835">
    <property type="entry name" value="UDP-N-ACETYLGLUCOSAMINE--PEPTIDE N-ACETYLGLUCOSAMINYLTRANSFERASE SPINDLY-RELATED"/>
    <property type="match status" value="1"/>
</dbReference>
<dbReference type="GO" id="GO:0097363">
    <property type="term" value="F:protein O-acetylglucosaminyltransferase activity"/>
    <property type="evidence" value="ECO:0007669"/>
    <property type="project" value="UniProtKB-EC"/>
</dbReference>
<evidence type="ECO:0000259" key="9">
    <source>
        <dbReference type="Pfam" id="PF13844"/>
    </source>
</evidence>
<gene>
    <name evidence="10" type="ORF">OMM_01550</name>
</gene>
<accession>A0A1V1PCN3</accession>
<dbReference type="Pfam" id="PF00515">
    <property type="entry name" value="TPR_1"/>
    <property type="match status" value="1"/>
</dbReference>
<comment type="similarity">
    <text evidence="2">Belongs to the glycosyltransferase 41 family. O-GlcNAc transferase subfamily.</text>
</comment>
<feature type="domain" description="O-GlcNAc transferase C-terminal" evidence="9">
    <location>
        <begin position="529"/>
        <end position="710"/>
    </location>
</feature>
<feature type="repeat" description="TPR" evidence="8">
    <location>
        <begin position="101"/>
        <end position="134"/>
    </location>
</feature>
<proteinExistence type="inferred from homology"/>
<dbReference type="EC" id="2.4.1.255" evidence="3"/>
<dbReference type="PROSITE" id="PS50293">
    <property type="entry name" value="TPR_REGION"/>
    <property type="match status" value="2"/>
</dbReference>
<keyword evidence="6" id="KW-0677">Repeat</keyword>
<comment type="caution">
    <text evidence="10">The sequence shown here is derived from an EMBL/GenBank/DDBJ whole genome shotgun (WGS) entry which is preliminary data.</text>
</comment>
<feature type="repeat" description="TPR" evidence="8">
    <location>
        <begin position="237"/>
        <end position="270"/>
    </location>
</feature>
<feature type="domain" description="O-GlcNAc transferase C-terminal" evidence="9">
    <location>
        <begin position="342"/>
        <end position="509"/>
    </location>
</feature>
<dbReference type="PROSITE" id="PS50005">
    <property type="entry name" value="TPR"/>
    <property type="match status" value="6"/>
</dbReference>
<sequence>MTIQEAYKAHQAGQYDLAEKAYTALINKNPMHADILHLLGTLKKQKKEFPQAIQFIKQATLIAPDSAIYHYNLGLAYHGNNNYQKAIKAWEQVLQLDPNYADAYANIGYTYTRLKEYPKAQQILSQGLTINPNHRLILLNLAGAWHLDDNFQNATQCYKKLLSLEPDHHDALLGYGRLLYKTGQLYQAIDCLLHLINIQPDCIEGWYQLGCAYQDSGSDSDATICFNQIVSLDPNGVKAYYNLGKIKAAKGMLSSARQLYKAALDINPNFAQAMVVLGLLYLDMADLNNAQKMIQNAMKSTDKLSSHDDSLQIGSIHLYSLNFSSFISRPQVLELHQKWGNNIISHWDYQFCHDSPRKAQQKLRIGYVSPDFRVHSVAYFILPILKHHDSHQFQIYLYANVVRTDHITELCRSYCHVYRNILGIGTQTAARLIYEDQLDILVDLAGHTHHNRLDIFAMKPSPIQLSYIGYPNTTGLNTMDYRITDTITDPDKNEDRFYTEKLIRIPPPFICYSPPENSPKISDLPMITNGYITFGSFNYLGKINECVIELWAALLKQIPDARLFLKSRPLHDPEVCRQFKDRFQSKGISENRLNFRGSVAGLNNHLNQYNDMDIALDPFPYNGTTTTCEALWMGVPVLTITGDSHAGRVGTTLLTSLGLTDWISQNKTQFIQKAGLFAKHPQLLSALRHCLRMQMEKSDLCNAALHTQKLETIYTKIAYKSFTPKNNIFIKDDKMQNR</sequence>
<dbReference type="SMART" id="SM00028">
    <property type="entry name" value="TPR"/>
    <property type="match status" value="8"/>
</dbReference>
<dbReference type="AlphaFoldDB" id="A0A1V1PCN3"/>
<evidence type="ECO:0000256" key="5">
    <source>
        <dbReference type="ARBA" id="ARBA00022679"/>
    </source>
</evidence>
<dbReference type="Pfam" id="PF13181">
    <property type="entry name" value="TPR_8"/>
    <property type="match status" value="2"/>
</dbReference>
<dbReference type="InterPro" id="IPR029489">
    <property type="entry name" value="OGT/SEC/SPY_C"/>
</dbReference>
<dbReference type="Pfam" id="PF13432">
    <property type="entry name" value="TPR_16"/>
    <property type="match status" value="1"/>
</dbReference>
<evidence type="ECO:0000256" key="7">
    <source>
        <dbReference type="ARBA" id="ARBA00022803"/>
    </source>
</evidence>
<dbReference type="InterPro" id="IPR011990">
    <property type="entry name" value="TPR-like_helical_dom_sf"/>
</dbReference>
<dbReference type="PANTHER" id="PTHR44835:SF1">
    <property type="entry name" value="PROTEIN O-GLCNAC TRANSFERASE"/>
    <property type="match status" value="1"/>
</dbReference>
<dbReference type="SUPFAM" id="SSF48452">
    <property type="entry name" value="TPR-like"/>
    <property type="match status" value="2"/>
</dbReference>
<protein>
    <recommendedName>
        <fullName evidence="3">protein O-GlcNAc transferase</fullName>
        <ecNumber evidence="3">2.4.1.255</ecNumber>
    </recommendedName>
</protein>
<dbReference type="Pfam" id="PF13844">
    <property type="entry name" value="Glyco_transf_41"/>
    <property type="match status" value="2"/>
</dbReference>
<dbReference type="Gene3D" id="3.40.50.11380">
    <property type="match status" value="1"/>
</dbReference>
<evidence type="ECO:0000256" key="2">
    <source>
        <dbReference type="ARBA" id="ARBA00005386"/>
    </source>
</evidence>
<feature type="repeat" description="TPR" evidence="8">
    <location>
        <begin position="135"/>
        <end position="168"/>
    </location>
</feature>
<evidence type="ECO:0000256" key="3">
    <source>
        <dbReference type="ARBA" id="ARBA00011970"/>
    </source>
</evidence>
<keyword evidence="5" id="KW-0808">Transferase</keyword>
<dbReference type="Gene3D" id="3.40.50.2000">
    <property type="entry name" value="Glycogen Phosphorylase B"/>
    <property type="match status" value="1"/>
</dbReference>
<dbReference type="Proteomes" id="UP000189670">
    <property type="component" value="Unassembled WGS sequence"/>
</dbReference>
<dbReference type="InterPro" id="IPR051939">
    <property type="entry name" value="Glycosyltr_41/O-GlcNAc_trsf"/>
</dbReference>